<keyword evidence="1" id="KW-0812">Transmembrane</keyword>
<comment type="caution">
    <text evidence="2">The sequence shown here is derived from an EMBL/GenBank/DDBJ whole genome shotgun (WGS) entry which is preliminary data.</text>
</comment>
<keyword evidence="1" id="KW-1133">Transmembrane helix</keyword>
<keyword evidence="3" id="KW-1185">Reference proteome</keyword>
<dbReference type="Proteomes" id="UP000318416">
    <property type="component" value="Unassembled WGS sequence"/>
</dbReference>
<dbReference type="RefSeq" id="WP_145793985.1">
    <property type="nucleotide sequence ID" value="NZ_BAAABR010000003.1"/>
</dbReference>
<accession>A0A561EWD6</accession>
<organism evidence="2 3">
    <name type="scientific">Kitasatospora atroaurantiaca</name>
    <dbReference type="NCBI Taxonomy" id="285545"/>
    <lineage>
        <taxon>Bacteria</taxon>
        <taxon>Bacillati</taxon>
        <taxon>Actinomycetota</taxon>
        <taxon>Actinomycetes</taxon>
        <taxon>Kitasatosporales</taxon>
        <taxon>Streptomycetaceae</taxon>
        <taxon>Kitasatospora</taxon>
    </lineage>
</organism>
<feature type="transmembrane region" description="Helical" evidence="1">
    <location>
        <begin position="100"/>
        <end position="122"/>
    </location>
</feature>
<dbReference type="AlphaFoldDB" id="A0A561EWD6"/>
<gene>
    <name evidence="2" type="ORF">FB465_5040</name>
</gene>
<feature type="transmembrane region" description="Helical" evidence="1">
    <location>
        <begin position="128"/>
        <end position="146"/>
    </location>
</feature>
<evidence type="ECO:0000313" key="3">
    <source>
        <dbReference type="Proteomes" id="UP000318416"/>
    </source>
</evidence>
<dbReference type="OrthoDB" id="3872634at2"/>
<proteinExistence type="predicted"/>
<sequence>MTGLVNLLVLLSVIVIVVRRQLKPRRLDTERRFWLIPLVLAVLALRDPHLVDTAHRTVSIALLSASLLVTLAMGAVWGWTGKVWRKPDGTVWTKGTKATIAAWSGMIAVRLGLYGLGAALHLRQSTSVLLLSLGALLLVRGLVVNWRARNLETSPAAPVAG</sequence>
<dbReference type="EMBL" id="VIVR01000001">
    <property type="protein sequence ID" value="TWE19903.1"/>
    <property type="molecule type" value="Genomic_DNA"/>
</dbReference>
<keyword evidence="1" id="KW-0472">Membrane</keyword>
<feature type="transmembrane region" description="Helical" evidence="1">
    <location>
        <begin position="6"/>
        <end position="22"/>
    </location>
</feature>
<name>A0A561EWD6_9ACTN</name>
<protein>
    <submittedName>
        <fullName evidence="2">Uncharacterized protein DUF1453</fullName>
    </submittedName>
</protein>
<evidence type="ECO:0000256" key="1">
    <source>
        <dbReference type="SAM" id="Phobius"/>
    </source>
</evidence>
<evidence type="ECO:0000313" key="2">
    <source>
        <dbReference type="EMBL" id="TWE19903.1"/>
    </source>
</evidence>
<feature type="transmembrane region" description="Helical" evidence="1">
    <location>
        <begin position="57"/>
        <end position="79"/>
    </location>
</feature>
<reference evidence="2 3" key="1">
    <citation type="submission" date="2019-06" db="EMBL/GenBank/DDBJ databases">
        <title>Sequencing the genomes of 1000 actinobacteria strains.</title>
        <authorList>
            <person name="Klenk H.-P."/>
        </authorList>
    </citation>
    <scope>NUCLEOTIDE SEQUENCE [LARGE SCALE GENOMIC DNA]</scope>
    <source>
        <strain evidence="2 3">DSM 41649</strain>
    </source>
</reference>